<dbReference type="PANTHER" id="PTHR43364">
    <property type="entry name" value="NADH-SPECIFIC METHYLGLYOXAL REDUCTASE-RELATED"/>
    <property type="match status" value="1"/>
</dbReference>
<dbReference type="InterPro" id="IPR023210">
    <property type="entry name" value="NADP_OxRdtase_dom"/>
</dbReference>
<dbReference type="AlphaFoldDB" id="A0A4Z0WA26"/>
<feature type="domain" description="NADP-dependent oxidoreductase" evidence="1">
    <location>
        <begin position="16"/>
        <end position="312"/>
    </location>
</feature>
<dbReference type="SUPFAM" id="SSF51430">
    <property type="entry name" value="NAD(P)-linked oxidoreductase"/>
    <property type="match status" value="1"/>
</dbReference>
<dbReference type="GO" id="GO:0005829">
    <property type="term" value="C:cytosol"/>
    <property type="evidence" value="ECO:0007669"/>
    <property type="project" value="TreeGrafter"/>
</dbReference>
<comment type="caution">
    <text evidence="2">The sequence shown here is derived from an EMBL/GenBank/DDBJ whole genome shotgun (WGS) entry which is preliminary data.</text>
</comment>
<name>A0A4Z0WA26_9GAMM</name>
<dbReference type="Gene3D" id="3.20.20.100">
    <property type="entry name" value="NADP-dependent oxidoreductase domain"/>
    <property type="match status" value="1"/>
</dbReference>
<evidence type="ECO:0000259" key="1">
    <source>
        <dbReference type="Pfam" id="PF00248"/>
    </source>
</evidence>
<keyword evidence="3" id="KW-1185">Reference proteome</keyword>
<dbReference type="OrthoDB" id="9773828at2"/>
<dbReference type="RefSeq" id="WP_135482915.1">
    <property type="nucleotide sequence ID" value="NZ_SRMF01000003.1"/>
</dbReference>
<dbReference type="InterPro" id="IPR050523">
    <property type="entry name" value="AKR_Detox_Biosynth"/>
</dbReference>
<gene>
    <name evidence="2" type="ORF">E4656_09085</name>
</gene>
<evidence type="ECO:0000313" key="2">
    <source>
        <dbReference type="EMBL" id="TGG93205.1"/>
    </source>
</evidence>
<organism evidence="2 3">
    <name type="scientific">Natronospirillum operosum</name>
    <dbReference type="NCBI Taxonomy" id="2759953"/>
    <lineage>
        <taxon>Bacteria</taxon>
        <taxon>Pseudomonadati</taxon>
        <taxon>Pseudomonadota</taxon>
        <taxon>Gammaproteobacteria</taxon>
        <taxon>Oceanospirillales</taxon>
        <taxon>Natronospirillaceae</taxon>
        <taxon>Natronospirillum</taxon>
    </lineage>
</organism>
<dbReference type="Proteomes" id="UP000297475">
    <property type="component" value="Unassembled WGS sequence"/>
</dbReference>
<proteinExistence type="predicted"/>
<dbReference type="InterPro" id="IPR036812">
    <property type="entry name" value="NAD(P)_OxRdtase_dom_sf"/>
</dbReference>
<dbReference type="EMBL" id="SRMF01000003">
    <property type="protein sequence ID" value="TGG93205.1"/>
    <property type="molecule type" value="Genomic_DNA"/>
</dbReference>
<evidence type="ECO:0000313" key="3">
    <source>
        <dbReference type="Proteomes" id="UP000297475"/>
    </source>
</evidence>
<accession>A0A4Z0WA26</accession>
<protein>
    <submittedName>
        <fullName evidence="2">Aldo/keto reductase</fullName>
    </submittedName>
</protein>
<dbReference type="CDD" id="cd19092">
    <property type="entry name" value="AKR_BsYcsN_EcYdhF-like"/>
    <property type="match status" value="1"/>
</dbReference>
<sequence>MYSLPLSYYFNNASALVYGCMGLGGDGASPLLTAADHQQAEAAVEAALDAGITVFDHADIYTRGKAEAVFGALLKRRPELRERMVLQSKCGIRFADEQGPQRFDFSPEWIRHSIEGTLQRLNTDYLDIYLLHRPDPLMEAEPVAELFQALQDEGKVRHFGVSNMQQHQMRFLRSFMNTPLVANQLELSLTALDWLNHGVDTNTPWGADLTFNAGTLEYCRLQGIQLQAWGCLSQGRLTGRDVSGEPESVQKTAQLVTQLAEQHGTSREAIVLAWLQRHPAGIQPVIGTTRPERIAACVQCSEVTLSREEWYQLFVAARGVRMP</sequence>
<dbReference type="PANTHER" id="PTHR43364:SF1">
    <property type="entry name" value="OXIDOREDUCTASE YDHF"/>
    <property type="match status" value="1"/>
</dbReference>
<dbReference type="Pfam" id="PF00248">
    <property type="entry name" value="Aldo_ket_red"/>
    <property type="match status" value="1"/>
</dbReference>
<reference evidence="2 3" key="1">
    <citation type="submission" date="2019-04" db="EMBL/GenBank/DDBJ databases">
        <title>Natronospirillum operosus gen. nov., sp. nov., a haloalkaliphilic satellite isolated from decaying biomass of laboratory culture of cyanobacterium Geitlerinema sp. and proposal of Natronospirillaceae fam. nov. and Saccharospirillaceae fam. nov.</title>
        <authorList>
            <person name="Kevbrin V."/>
            <person name="Boltyanskaya Y."/>
            <person name="Koziaeva V."/>
            <person name="Grouzdev D.S."/>
            <person name="Park M."/>
            <person name="Cho J."/>
        </authorList>
    </citation>
    <scope>NUCLEOTIDE SEQUENCE [LARGE SCALE GENOMIC DNA]</scope>
    <source>
        <strain evidence="2 3">G-116</strain>
    </source>
</reference>